<evidence type="ECO:0000313" key="2">
    <source>
        <dbReference type="Proteomes" id="UP000615026"/>
    </source>
</evidence>
<sequence length="96" mass="10508">AYDQGLLNSNYFATDVRNDGMSVICLTQNVDSGCSNSNTVVTLPPGVDKVSALNRLLDLSRQVNGRPLELTDDLIVYRGGEVYVNFGILVERTQDL</sequence>
<protein>
    <submittedName>
        <fullName evidence="1">Uncharacterized protein</fullName>
    </submittedName>
</protein>
<dbReference type="RefSeq" id="WP_228016571.1">
    <property type="nucleotide sequence ID" value="NZ_JADEXP010000602.1"/>
</dbReference>
<dbReference type="AlphaFoldDB" id="A0A929A0R0"/>
<dbReference type="InterPro" id="IPR025478">
    <property type="entry name" value="COP23"/>
</dbReference>
<keyword evidence="2" id="KW-1185">Reference proteome</keyword>
<reference evidence="1" key="1">
    <citation type="submission" date="2020-10" db="EMBL/GenBank/DDBJ databases">
        <authorList>
            <person name="Castelo-Branco R."/>
            <person name="Eusebio N."/>
            <person name="Adriana R."/>
            <person name="Vieira A."/>
            <person name="Brugerolle De Fraissinette N."/>
            <person name="Rezende De Castro R."/>
            <person name="Schneider M.P."/>
            <person name="Vasconcelos V."/>
            <person name="Leao P.N."/>
        </authorList>
    </citation>
    <scope>NUCLEOTIDE SEQUENCE</scope>
    <source>
        <strain evidence="1">LEGE 11479</strain>
    </source>
</reference>
<comment type="caution">
    <text evidence="1">The sequence shown here is derived from an EMBL/GenBank/DDBJ whole genome shotgun (WGS) entry which is preliminary data.</text>
</comment>
<accession>A0A929A0R0</accession>
<evidence type="ECO:0000313" key="1">
    <source>
        <dbReference type="EMBL" id="MBE9070945.1"/>
    </source>
</evidence>
<gene>
    <name evidence="1" type="ORF">IQ260_30365</name>
</gene>
<dbReference type="Proteomes" id="UP000615026">
    <property type="component" value="Unassembled WGS sequence"/>
</dbReference>
<dbReference type="Pfam" id="PF14218">
    <property type="entry name" value="COP23"/>
    <property type="match status" value="1"/>
</dbReference>
<dbReference type="EMBL" id="JADEXP010000602">
    <property type="protein sequence ID" value="MBE9070945.1"/>
    <property type="molecule type" value="Genomic_DNA"/>
</dbReference>
<name>A0A929A0R0_LEPEC</name>
<proteinExistence type="predicted"/>
<feature type="non-terminal residue" evidence="1">
    <location>
        <position position="1"/>
    </location>
</feature>
<organism evidence="1 2">
    <name type="scientific">Leptolyngbya cf. ectocarpi LEGE 11479</name>
    <dbReference type="NCBI Taxonomy" id="1828722"/>
    <lineage>
        <taxon>Bacteria</taxon>
        <taxon>Bacillati</taxon>
        <taxon>Cyanobacteriota</taxon>
        <taxon>Cyanophyceae</taxon>
        <taxon>Leptolyngbyales</taxon>
        <taxon>Leptolyngbyaceae</taxon>
        <taxon>Leptolyngbya group</taxon>
        <taxon>Leptolyngbya</taxon>
    </lineage>
</organism>